<dbReference type="EMBL" id="UOFM01000549">
    <property type="protein sequence ID" value="VAW83455.1"/>
    <property type="molecule type" value="Genomic_DNA"/>
</dbReference>
<reference evidence="1" key="1">
    <citation type="submission" date="2018-06" db="EMBL/GenBank/DDBJ databases">
        <authorList>
            <person name="Zhirakovskaya E."/>
        </authorList>
    </citation>
    <scope>NUCLEOTIDE SEQUENCE</scope>
</reference>
<dbReference type="InterPro" id="IPR021732">
    <property type="entry name" value="DUF3301"/>
</dbReference>
<proteinExistence type="predicted"/>
<dbReference type="Pfam" id="PF11743">
    <property type="entry name" value="DUF3301"/>
    <property type="match status" value="1"/>
</dbReference>
<evidence type="ECO:0000313" key="1">
    <source>
        <dbReference type="EMBL" id="VAW83455.1"/>
    </source>
</evidence>
<organism evidence="1">
    <name type="scientific">hydrothermal vent metagenome</name>
    <dbReference type="NCBI Taxonomy" id="652676"/>
    <lineage>
        <taxon>unclassified sequences</taxon>
        <taxon>metagenomes</taxon>
        <taxon>ecological metagenomes</taxon>
    </lineage>
</organism>
<dbReference type="AlphaFoldDB" id="A0A3B0YRD2"/>
<evidence type="ECO:0008006" key="2">
    <source>
        <dbReference type="Google" id="ProtNLM"/>
    </source>
</evidence>
<protein>
    <recommendedName>
        <fullName evidence="2">DUF3301 domain-containing protein</fullName>
    </recommendedName>
</protein>
<name>A0A3B0YRD2_9ZZZZ</name>
<sequence length="99" mass="11026">MSGSSGLVLLVLLGLLLWLWQNSLSAREVAIQAARDACQQQQLQLLDGSIVLQRLKPERLTNGRLSLQRTFLFSYSEDGLERKTGFVIMSGNHIEQVGL</sequence>
<gene>
    <name evidence="1" type="ORF">MNBD_GAMMA14-2585</name>
</gene>
<accession>A0A3B0YRD2</accession>